<proteinExistence type="predicted"/>
<feature type="region of interest" description="Disordered" evidence="7">
    <location>
        <begin position="452"/>
        <end position="479"/>
    </location>
</feature>
<dbReference type="PANTHER" id="PTHR46373:SF2">
    <property type="entry name" value="RWP-RK DOMAIN-CONTAINING PROTEIN"/>
    <property type="match status" value="1"/>
</dbReference>
<evidence type="ECO:0000256" key="1">
    <source>
        <dbReference type="ARBA" id="ARBA00004049"/>
    </source>
</evidence>
<dbReference type="GO" id="GO:0003700">
    <property type="term" value="F:DNA-binding transcription factor activity"/>
    <property type="evidence" value="ECO:0007669"/>
    <property type="project" value="InterPro"/>
</dbReference>
<evidence type="ECO:0000259" key="8">
    <source>
        <dbReference type="PROSITE" id="PS51519"/>
    </source>
</evidence>
<evidence type="ECO:0000256" key="7">
    <source>
        <dbReference type="SAM" id="MobiDB-lite"/>
    </source>
</evidence>
<dbReference type="InterPro" id="IPR003035">
    <property type="entry name" value="RWP-RK_dom"/>
</dbReference>
<dbReference type="PANTHER" id="PTHR46373">
    <property type="entry name" value="PROTEIN RKD4"/>
    <property type="match status" value="1"/>
</dbReference>
<dbReference type="AlphaFoldDB" id="A0A811P6B3"/>
<comment type="function">
    <text evidence="1">Putative transcription factor.</text>
</comment>
<evidence type="ECO:0000256" key="2">
    <source>
        <dbReference type="ARBA" id="ARBA00023015"/>
    </source>
</evidence>
<dbReference type="EMBL" id="CAJGYO010000006">
    <property type="protein sequence ID" value="CAD6238291.1"/>
    <property type="molecule type" value="Genomic_DNA"/>
</dbReference>
<dbReference type="InterPro" id="IPR044607">
    <property type="entry name" value="RKD-like"/>
</dbReference>
<keyword evidence="10" id="KW-1185">Reference proteome</keyword>
<evidence type="ECO:0000313" key="10">
    <source>
        <dbReference type="Proteomes" id="UP000604825"/>
    </source>
</evidence>
<gene>
    <name evidence="9" type="ORF">NCGR_LOCUS25572</name>
</gene>
<sequence length="479" mass="51922">MSTMAMAPCDGDADWCHVLGDFNFNLLLCSSSSSQHAMASSRSVYWSASVSRARASDLILTVQQARFASPDGSRSTFISSLLPDVRAGDCLPIAAAAPPGPGGPHLQRCKSEVLEAPSGGAFAAADCFSSALMNLQREDSFYMPMYSAASAPLPAVVGDPYCSDQLPPLPADGTLTSLDDALLLAPLSDIDLAAFDNSAEEQKPPLDKMVMIPPAVHHHPAAAGTRTPPIHGTTVGQNAGVVVHAHQKKAMAIDDDYCFRRGGASGVETAVVGHHDERRQAGSAVALVPLPPPQPLPPPSLPRPRPRRSGGDRSAPAGKTRLDHIGFDELRKYFYMPITRAAREMNVGLTVLKKRCRELGVARWPHRKMKSLKSLMANVQEMGNGMSPVAVQQELAALETYCALMEENPWIELTDRTKKLRQACFKESYKRRRAAAVSVMEMDHIYSFGQQHCHHHQLPPPTSSADDRHGQQSSRFFGY</sequence>
<dbReference type="OrthoDB" id="6270329at2759"/>
<organism evidence="9 10">
    <name type="scientific">Miscanthus lutarioriparius</name>
    <dbReference type="NCBI Taxonomy" id="422564"/>
    <lineage>
        <taxon>Eukaryota</taxon>
        <taxon>Viridiplantae</taxon>
        <taxon>Streptophyta</taxon>
        <taxon>Embryophyta</taxon>
        <taxon>Tracheophyta</taxon>
        <taxon>Spermatophyta</taxon>
        <taxon>Magnoliopsida</taxon>
        <taxon>Liliopsida</taxon>
        <taxon>Poales</taxon>
        <taxon>Poaceae</taxon>
        <taxon>PACMAD clade</taxon>
        <taxon>Panicoideae</taxon>
        <taxon>Andropogonodae</taxon>
        <taxon>Andropogoneae</taxon>
        <taxon>Saccharinae</taxon>
        <taxon>Miscanthus</taxon>
    </lineage>
</organism>
<evidence type="ECO:0000256" key="6">
    <source>
        <dbReference type="ARBA" id="ARBA00023242"/>
    </source>
</evidence>
<keyword evidence="2" id="KW-0805">Transcription regulation</keyword>
<dbReference type="Pfam" id="PF02042">
    <property type="entry name" value="RWP-RK"/>
    <property type="match status" value="1"/>
</dbReference>
<accession>A0A811P6B3</accession>
<keyword evidence="6" id="KW-0539">Nucleus</keyword>
<comment type="caution">
    <text evidence="9">The sequence shown here is derived from an EMBL/GenBank/DDBJ whole genome shotgun (WGS) entry which is preliminary data.</text>
</comment>
<reference evidence="9" key="1">
    <citation type="submission" date="2020-10" db="EMBL/GenBank/DDBJ databases">
        <authorList>
            <person name="Han B."/>
            <person name="Lu T."/>
            <person name="Zhao Q."/>
            <person name="Huang X."/>
            <person name="Zhao Y."/>
        </authorList>
    </citation>
    <scope>NUCLEOTIDE SEQUENCE</scope>
</reference>
<keyword evidence="4" id="KW-0238">DNA-binding</keyword>
<keyword evidence="3" id="KW-0175">Coiled coil</keyword>
<feature type="domain" description="RWP-RK" evidence="8">
    <location>
        <begin position="307"/>
        <end position="393"/>
    </location>
</feature>
<evidence type="ECO:0000256" key="3">
    <source>
        <dbReference type="ARBA" id="ARBA00023054"/>
    </source>
</evidence>
<dbReference type="PROSITE" id="PS51519">
    <property type="entry name" value="RWP_RK"/>
    <property type="match status" value="1"/>
</dbReference>
<dbReference type="GO" id="GO:0003677">
    <property type="term" value="F:DNA binding"/>
    <property type="evidence" value="ECO:0007669"/>
    <property type="project" value="UniProtKB-KW"/>
</dbReference>
<evidence type="ECO:0000256" key="4">
    <source>
        <dbReference type="ARBA" id="ARBA00023125"/>
    </source>
</evidence>
<feature type="compositionally biased region" description="Pro residues" evidence="7">
    <location>
        <begin position="289"/>
        <end position="303"/>
    </location>
</feature>
<feature type="region of interest" description="Disordered" evidence="7">
    <location>
        <begin position="284"/>
        <end position="321"/>
    </location>
</feature>
<name>A0A811P6B3_9POAL</name>
<evidence type="ECO:0000256" key="5">
    <source>
        <dbReference type="ARBA" id="ARBA00023163"/>
    </source>
</evidence>
<evidence type="ECO:0000313" key="9">
    <source>
        <dbReference type="EMBL" id="CAD6238291.1"/>
    </source>
</evidence>
<protein>
    <recommendedName>
        <fullName evidence="8">RWP-RK domain-containing protein</fullName>
    </recommendedName>
</protein>
<keyword evidence="5" id="KW-0804">Transcription</keyword>
<dbReference type="Proteomes" id="UP000604825">
    <property type="component" value="Unassembled WGS sequence"/>
</dbReference>